<gene>
    <name evidence="3" type="ORF">SAMN06265377_3108</name>
</gene>
<dbReference type="PANTHER" id="PTHR30203">
    <property type="entry name" value="OUTER MEMBRANE CATION EFFLUX PROTEIN"/>
    <property type="match status" value="1"/>
</dbReference>
<reference evidence="4" key="1">
    <citation type="submission" date="2017-09" db="EMBL/GenBank/DDBJ databases">
        <authorList>
            <person name="Varghese N."/>
            <person name="Submissions S."/>
        </authorList>
    </citation>
    <scope>NUCLEOTIDE SEQUENCE [LARGE SCALE GENOMIC DNA]</scope>
    <source>
        <strain evidence="4">DSM 25885</strain>
    </source>
</reference>
<dbReference type="Gene3D" id="1.20.1600.10">
    <property type="entry name" value="Outer membrane efflux proteins (OEP)"/>
    <property type="match status" value="1"/>
</dbReference>
<evidence type="ECO:0000313" key="4">
    <source>
        <dbReference type="Proteomes" id="UP000219048"/>
    </source>
</evidence>
<feature type="chain" id="PRO_5013284273" evidence="2">
    <location>
        <begin position="20"/>
        <end position="246"/>
    </location>
</feature>
<evidence type="ECO:0000313" key="3">
    <source>
        <dbReference type="EMBL" id="SNZ01271.1"/>
    </source>
</evidence>
<evidence type="ECO:0000256" key="1">
    <source>
        <dbReference type="ARBA" id="ARBA00007613"/>
    </source>
</evidence>
<keyword evidence="4" id="KW-1185">Reference proteome</keyword>
<dbReference type="InterPro" id="IPR003423">
    <property type="entry name" value="OMP_efflux"/>
</dbReference>
<name>A0A285N0I9_9FLAO</name>
<dbReference type="Pfam" id="PF02321">
    <property type="entry name" value="OEP"/>
    <property type="match status" value="1"/>
</dbReference>
<dbReference type="EMBL" id="OBEH01000005">
    <property type="protein sequence ID" value="SNZ01271.1"/>
    <property type="molecule type" value="Genomic_DNA"/>
</dbReference>
<accession>A0A285N0I9</accession>
<dbReference type="GO" id="GO:0015562">
    <property type="term" value="F:efflux transmembrane transporter activity"/>
    <property type="evidence" value="ECO:0007669"/>
    <property type="project" value="InterPro"/>
</dbReference>
<proteinExistence type="inferred from homology"/>
<protein>
    <submittedName>
        <fullName evidence="3">Outer membrane efflux protein</fullName>
    </submittedName>
</protein>
<sequence length="246" mass="28020">MRMKIIAITSLLLCNFAIGQEIDEFIAINLEKNDITKVLPPLDSLIGLAHGNSPELKYRDADQKYWKARQRLAQTRWLDYFYLEAVYSYGVFDNLTASQLSGAPQASQTLFSTKQDRYTFGPSLKIPISAILNRKNTIRSAKAEAERSVYEKEIDKAQLRELVITRYNALIKAHRLLFVYGSIVDTYKIQSLRAETEYKNGIISVPEYTRLTQMLNEAIVAHEAQKSELSLAILLLEEVVGIKLNI</sequence>
<feature type="signal peptide" evidence="2">
    <location>
        <begin position="1"/>
        <end position="19"/>
    </location>
</feature>
<dbReference type="OrthoDB" id="1115534at2"/>
<dbReference type="Proteomes" id="UP000219048">
    <property type="component" value="Unassembled WGS sequence"/>
</dbReference>
<dbReference type="InterPro" id="IPR010131">
    <property type="entry name" value="MdtP/NodT-like"/>
</dbReference>
<comment type="similarity">
    <text evidence="1">Belongs to the outer membrane factor (OMF) (TC 1.B.17) family.</text>
</comment>
<dbReference type="AlphaFoldDB" id="A0A285N0I9"/>
<organism evidence="3 4">
    <name type="scientific">Flagellimonas pacifica</name>
    <dbReference type="NCBI Taxonomy" id="1247520"/>
    <lineage>
        <taxon>Bacteria</taxon>
        <taxon>Pseudomonadati</taxon>
        <taxon>Bacteroidota</taxon>
        <taxon>Flavobacteriia</taxon>
        <taxon>Flavobacteriales</taxon>
        <taxon>Flavobacteriaceae</taxon>
        <taxon>Flagellimonas</taxon>
    </lineage>
</organism>
<keyword evidence="2" id="KW-0732">Signal</keyword>
<dbReference type="SUPFAM" id="SSF56954">
    <property type="entry name" value="Outer membrane efflux proteins (OEP)"/>
    <property type="match status" value="1"/>
</dbReference>
<evidence type="ECO:0000256" key="2">
    <source>
        <dbReference type="SAM" id="SignalP"/>
    </source>
</evidence>